<evidence type="ECO:0000256" key="13">
    <source>
        <dbReference type="PIRNR" id="PIRNR001594"/>
    </source>
</evidence>
<dbReference type="PANTHER" id="PTHR43778">
    <property type="entry name" value="PYRUVATE CARBOXYLASE"/>
    <property type="match status" value="1"/>
</dbReference>
<feature type="binding site" evidence="15">
    <location>
        <position position="687"/>
    </location>
    <ligand>
        <name>substrate</name>
    </ligand>
</feature>
<feature type="binding site" evidence="15">
    <location>
        <position position="268"/>
    </location>
    <ligand>
        <name>ATP</name>
        <dbReference type="ChEBI" id="CHEBI:30616"/>
    </ligand>
</feature>
<dbReference type="Pfam" id="PF00364">
    <property type="entry name" value="Biotin_lipoyl"/>
    <property type="match status" value="1"/>
</dbReference>
<dbReference type="PROSITE" id="PS50975">
    <property type="entry name" value="ATP_GRASP"/>
    <property type="match status" value="1"/>
</dbReference>
<dbReference type="SUPFAM" id="SSF51246">
    <property type="entry name" value="Rudiment single hybrid motif"/>
    <property type="match status" value="1"/>
</dbReference>
<feature type="active site" evidence="14">
    <location>
        <position position="360"/>
    </location>
</feature>
<evidence type="ECO:0000256" key="5">
    <source>
        <dbReference type="ARBA" id="ARBA00022432"/>
    </source>
</evidence>
<name>A0AAX4K081_9TREE</name>
<keyword evidence="8 13" id="KW-0547">Nucleotide-binding</keyword>
<keyword evidence="5" id="KW-0312">Gluconeogenesis</keyword>
<comment type="pathway">
    <text evidence="3">Carbohydrate biosynthesis; gluconeogenesis.</text>
</comment>
<organism evidence="23 24">
    <name type="scientific">Kwoniella dendrophila CBS 6074</name>
    <dbReference type="NCBI Taxonomy" id="1295534"/>
    <lineage>
        <taxon>Eukaryota</taxon>
        <taxon>Fungi</taxon>
        <taxon>Dikarya</taxon>
        <taxon>Basidiomycota</taxon>
        <taxon>Agaricomycotina</taxon>
        <taxon>Tremellomycetes</taxon>
        <taxon>Tremellales</taxon>
        <taxon>Cryptococcaceae</taxon>
        <taxon>Kwoniella</taxon>
    </lineage>
</organism>
<feature type="binding site" evidence="16">
    <location>
        <position position="816"/>
    </location>
    <ligand>
        <name>Mn(2+)</name>
        <dbReference type="ChEBI" id="CHEBI:29035"/>
    </ligand>
</feature>
<dbReference type="InterPro" id="IPR005481">
    <property type="entry name" value="BC-like_N"/>
</dbReference>
<evidence type="ECO:0000256" key="14">
    <source>
        <dbReference type="PIRSR" id="PIRSR001594-1"/>
    </source>
</evidence>
<evidence type="ECO:0000256" key="10">
    <source>
        <dbReference type="ARBA" id="ARBA00023267"/>
    </source>
</evidence>
<dbReference type="FunFam" id="3.20.20.70:FF:000033">
    <property type="entry name" value="Pyruvate carboxylase"/>
    <property type="match status" value="1"/>
</dbReference>
<dbReference type="NCBIfam" id="TIGR01235">
    <property type="entry name" value="pyruv_carbox"/>
    <property type="match status" value="1"/>
</dbReference>
<feature type="modified residue" description="N6-carboxylysine" evidence="17">
    <location>
        <position position="784"/>
    </location>
</feature>
<comment type="cofactor">
    <cofactor evidence="1 13">
        <name>biotin</name>
        <dbReference type="ChEBI" id="CHEBI:57586"/>
    </cofactor>
</comment>
<dbReference type="FunFam" id="3.40.50.20:FF:000010">
    <property type="entry name" value="Propionyl-CoA carboxylase subunit alpha"/>
    <property type="match status" value="1"/>
</dbReference>
<evidence type="ECO:0000256" key="17">
    <source>
        <dbReference type="PIRSR" id="PIRSR001594-4"/>
    </source>
</evidence>
<evidence type="ECO:0000259" key="22">
    <source>
        <dbReference type="PROSITE" id="PS50991"/>
    </source>
</evidence>
<dbReference type="PROSITE" id="PS50968">
    <property type="entry name" value="BIOTINYL_LIPOYL"/>
    <property type="match status" value="1"/>
</dbReference>
<feature type="binding site" evidence="15">
    <location>
        <position position="949"/>
    </location>
    <ligand>
        <name>substrate</name>
    </ligand>
</feature>
<dbReference type="GO" id="GO:0004736">
    <property type="term" value="F:pyruvate carboxylase activity"/>
    <property type="evidence" value="ECO:0007669"/>
    <property type="project" value="UniProtKB-EC"/>
</dbReference>
<dbReference type="NCBIfam" id="NF009554">
    <property type="entry name" value="PRK12999.1"/>
    <property type="match status" value="1"/>
</dbReference>
<dbReference type="SUPFAM" id="SSF56059">
    <property type="entry name" value="Glutathione synthetase ATP-binding domain-like"/>
    <property type="match status" value="1"/>
</dbReference>
<evidence type="ECO:0000256" key="11">
    <source>
        <dbReference type="ARBA" id="ARBA00023268"/>
    </source>
</evidence>
<dbReference type="EC" id="6.4.1.1" evidence="4 13"/>
<evidence type="ECO:0000256" key="16">
    <source>
        <dbReference type="PIRSR" id="PIRSR001594-3"/>
    </source>
</evidence>
<dbReference type="NCBIfam" id="NF006761">
    <property type="entry name" value="PRK09282.1"/>
    <property type="match status" value="1"/>
</dbReference>
<dbReference type="SUPFAM" id="SSF89000">
    <property type="entry name" value="post-HMGL domain-like"/>
    <property type="match status" value="1"/>
</dbReference>
<dbReference type="Pfam" id="PF00682">
    <property type="entry name" value="HMGL-like"/>
    <property type="match status" value="1"/>
</dbReference>
<dbReference type="GeneID" id="91096762"/>
<evidence type="ECO:0000256" key="8">
    <source>
        <dbReference type="ARBA" id="ARBA00022741"/>
    </source>
</evidence>
<dbReference type="InterPro" id="IPR013785">
    <property type="entry name" value="Aldolase_TIM"/>
</dbReference>
<keyword evidence="9 13" id="KW-0067">ATP-binding</keyword>
<dbReference type="PROSITE" id="PS50991">
    <property type="entry name" value="PYR_CT"/>
    <property type="match status" value="1"/>
</dbReference>
<dbReference type="InterPro" id="IPR055268">
    <property type="entry name" value="PCB-like"/>
</dbReference>
<feature type="binding site" evidence="16">
    <location>
        <position position="615"/>
    </location>
    <ligand>
        <name>Mn(2+)</name>
        <dbReference type="ChEBI" id="CHEBI:29035"/>
    </ligand>
</feature>
<feature type="domain" description="Pyruvate carboxyltransferase" evidence="22">
    <location>
        <begin position="606"/>
        <end position="875"/>
    </location>
</feature>
<evidence type="ECO:0000259" key="20">
    <source>
        <dbReference type="PROSITE" id="PS50975"/>
    </source>
</evidence>
<dbReference type="GO" id="GO:0046872">
    <property type="term" value="F:metal ion binding"/>
    <property type="evidence" value="ECO:0007669"/>
    <property type="project" value="UniProtKB-KW"/>
</dbReference>
<evidence type="ECO:0000256" key="6">
    <source>
        <dbReference type="ARBA" id="ARBA00022598"/>
    </source>
</evidence>
<evidence type="ECO:0000313" key="23">
    <source>
        <dbReference type="EMBL" id="WWC91151.1"/>
    </source>
</evidence>
<dbReference type="InterPro" id="IPR011053">
    <property type="entry name" value="Single_hybrid_motif"/>
</dbReference>
<dbReference type="Pfam" id="PF00289">
    <property type="entry name" value="Biotin_carb_N"/>
    <property type="match status" value="1"/>
</dbReference>
<dbReference type="PROSITE" id="PS00866">
    <property type="entry name" value="CPSASE_1"/>
    <property type="match status" value="1"/>
</dbReference>
<dbReference type="GO" id="GO:0005524">
    <property type="term" value="F:ATP binding"/>
    <property type="evidence" value="ECO:0007669"/>
    <property type="project" value="UniProtKB-UniRule"/>
</dbReference>
<dbReference type="FunFam" id="3.30.1490.20:FF:000018">
    <property type="entry name" value="Biotin carboxylase"/>
    <property type="match status" value="1"/>
</dbReference>
<proteinExistence type="predicted"/>
<dbReference type="InterPro" id="IPR011761">
    <property type="entry name" value="ATP-grasp"/>
</dbReference>
<dbReference type="EMBL" id="CP144105">
    <property type="protein sequence ID" value="WWC91151.1"/>
    <property type="molecule type" value="Genomic_DNA"/>
</dbReference>
<dbReference type="InterPro" id="IPR016185">
    <property type="entry name" value="PreATP-grasp_dom_sf"/>
</dbReference>
<evidence type="ECO:0000256" key="2">
    <source>
        <dbReference type="ARBA" id="ARBA00002380"/>
    </source>
</evidence>
<evidence type="ECO:0000256" key="9">
    <source>
        <dbReference type="ARBA" id="ARBA00022840"/>
    </source>
</evidence>
<dbReference type="AlphaFoldDB" id="A0AAX4K081"/>
<dbReference type="GO" id="GO:0005737">
    <property type="term" value="C:cytoplasm"/>
    <property type="evidence" value="ECO:0007669"/>
    <property type="project" value="TreeGrafter"/>
</dbReference>
<comment type="function">
    <text evidence="13">Catalyzes a 2-step reaction, involving the ATP-dependent carboxylation of the covalently attached biotin in the first step and the transfer of the carboxyl group to pyruvate in the second.</text>
</comment>
<dbReference type="Pfam" id="PF02785">
    <property type="entry name" value="Biotin_carb_C"/>
    <property type="match status" value="1"/>
</dbReference>
<reference evidence="23 24" key="1">
    <citation type="submission" date="2024-01" db="EMBL/GenBank/DDBJ databases">
        <title>Comparative genomics of Cryptococcus and Kwoniella reveals pathogenesis evolution and contrasting modes of karyotype evolution via chromosome fusion or intercentromeric recombination.</title>
        <authorList>
            <person name="Coelho M.A."/>
            <person name="David-Palma M."/>
            <person name="Shea T."/>
            <person name="Bowers K."/>
            <person name="McGinley-Smith S."/>
            <person name="Mohammad A.W."/>
            <person name="Gnirke A."/>
            <person name="Yurkov A.M."/>
            <person name="Nowrousian M."/>
            <person name="Sun S."/>
            <person name="Cuomo C.A."/>
            <person name="Heitman J."/>
        </authorList>
    </citation>
    <scope>NUCLEOTIDE SEQUENCE [LARGE SCALE GENOMIC DNA]</scope>
    <source>
        <strain evidence="23 24">CBS 6074</strain>
    </source>
</reference>
<dbReference type="PROSITE" id="PS50979">
    <property type="entry name" value="BC"/>
    <property type="match status" value="1"/>
</dbReference>
<dbReference type="SUPFAM" id="SSF51569">
    <property type="entry name" value="Aldolase"/>
    <property type="match status" value="1"/>
</dbReference>
<dbReference type="InterPro" id="IPR011764">
    <property type="entry name" value="Biotin_carboxylation_dom"/>
</dbReference>
<comment type="catalytic activity">
    <reaction evidence="12 13">
        <text>hydrogencarbonate + pyruvate + ATP = oxaloacetate + ADP + phosphate + H(+)</text>
        <dbReference type="Rhea" id="RHEA:20844"/>
        <dbReference type="ChEBI" id="CHEBI:15361"/>
        <dbReference type="ChEBI" id="CHEBI:15378"/>
        <dbReference type="ChEBI" id="CHEBI:16452"/>
        <dbReference type="ChEBI" id="CHEBI:17544"/>
        <dbReference type="ChEBI" id="CHEBI:30616"/>
        <dbReference type="ChEBI" id="CHEBI:43474"/>
        <dbReference type="ChEBI" id="CHEBI:456216"/>
        <dbReference type="EC" id="6.4.1.1"/>
    </reaction>
</comment>
<evidence type="ECO:0000256" key="12">
    <source>
        <dbReference type="ARBA" id="ARBA00049382"/>
    </source>
</evidence>
<keyword evidence="10 13" id="KW-0092">Biotin</keyword>
<dbReference type="InterPro" id="IPR003379">
    <property type="entry name" value="Carboxylase_cons_dom"/>
</dbReference>
<evidence type="ECO:0000256" key="1">
    <source>
        <dbReference type="ARBA" id="ARBA00001953"/>
    </source>
</evidence>
<dbReference type="Pfam" id="PF02786">
    <property type="entry name" value="CPSase_L_D2"/>
    <property type="match status" value="1"/>
</dbReference>
<feature type="binding site" evidence="15">
    <location>
        <position position="184"/>
    </location>
    <ligand>
        <name>ATP</name>
        <dbReference type="ChEBI" id="CHEBI:30616"/>
    </ligand>
</feature>
<keyword evidence="11" id="KW-0511">Multifunctional enzyme</keyword>
<dbReference type="PROSITE" id="PS00188">
    <property type="entry name" value="BIOTIN"/>
    <property type="match status" value="1"/>
</dbReference>
<keyword evidence="6 13" id="KW-0436">Ligase</keyword>
<feature type="domain" description="ATP-grasp" evidence="20">
    <location>
        <begin position="188"/>
        <end position="385"/>
    </location>
</feature>
<comment type="function">
    <text evidence="2">Pyruvate carboxylase catalyzes a 2-step reaction, involving the ATP-dependent carboxylation of the covalently attached biotin in the first step and the transfer of the carboxyl group to pyruvate in the second.</text>
</comment>
<dbReference type="Gene3D" id="3.30.470.20">
    <property type="entry name" value="ATP-grasp fold, B domain"/>
    <property type="match status" value="1"/>
</dbReference>
<feature type="binding site" evidence="15">
    <location>
        <position position="303"/>
    </location>
    <ligand>
        <name>ATP</name>
        <dbReference type="ChEBI" id="CHEBI:30616"/>
    </ligand>
</feature>
<dbReference type="Gene3D" id="2.40.50.100">
    <property type="match status" value="1"/>
</dbReference>
<feature type="binding site" evidence="16">
    <location>
        <position position="814"/>
    </location>
    <ligand>
        <name>Mn(2+)</name>
        <dbReference type="ChEBI" id="CHEBI:29035"/>
    </ligand>
</feature>
<dbReference type="PIRSF" id="PIRSF001594">
    <property type="entry name" value="Pyruv_carbox"/>
    <property type="match status" value="1"/>
</dbReference>
<feature type="binding site" description="via carbamate group" evidence="16">
    <location>
        <position position="784"/>
    </location>
    <ligand>
        <name>Mn(2+)</name>
        <dbReference type="ChEBI" id="CHEBI:29035"/>
    </ligand>
</feature>
<keyword evidence="7 16" id="KW-0479">Metal-binding</keyword>
<dbReference type="CDD" id="cd07937">
    <property type="entry name" value="DRE_TIM_PC_TC_5S"/>
    <property type="match status" value="1"/>
</dbReference>
<evidence type="ECO:0000313" key="24">
    <source>
        <dbReference type="Proteomes" id="UP001355207"/>
    </source>
</evidence>
<dbReference type="InterPro" id="IPR005482">
    <property type="entry name" value="Biotin_COase_C"/>
</dbReference>
<evidence type="ECO:0000256" key="7">
    <source>
        <dbReference type="ARBA" id="ARBA00022723"/>
    </source>
</evidence>
<protein>
    <recommendedName>
        <fullName evidence="4 13">Pyruvate carboxylase</fullName>
        <ecNumber evidence="4 13">6.4.1.1</ecNumber>
    </recommendedName>
</protein>
<dbReference type="GO" id="GO:0006094">
    <property type="term" value="P:gluconeogenesis"/>
    <property type="evidence" value="ECO:0007669"/>
    <property type="project" value="UniProtKB-KW"/>
</dbReference>
<dbReference type="RefSeq" id="XP_066077914.1">
    <property type="nucleotide sequence ID" value="XM_066221817.1"/>
</dbReference>
<evidence type="ECO:0000259" key="19">
    <source>
        <dbReference type="PROSITE" id="PS50968"/>
    </source>
</evidence>
<dbReference type="SUPFAM" id="SSF52440">
    <property type="entry name" value="PreATP-grasp domain"/>
    <property type="match status" value="1"/>
</dbReference>
<dbReference type="Pfam" id="PF02436">
    <property type="entry name" value="PYC_OADA"/>
    <property type="match status" value="1"/>
</dbReference>
<dbReference type="InterPro" id="IPR001882">
    <property type="entry name" value="Biotin_BS"/>
</dbReference>
<dbReference type="Gene3D" id="3.20.20.70">
    <property type="entry name" value="Aldolase class I"/>
    <property type="match status" value="1"/>
</dbReference>
<dbReference type="SMART" id="SM00878">
    <property type="entry name" value="Biotin_carb_C"/>
    <property type="match status" value="1"/>
</dbReference>
<evidence type="ECO:0000256" key="18">
    <source>
        <dbReference type="SAM" id="MobiDB-lite"/>
    </source>
</evidence>
<dbReference type="InterPro" id="IPR000089">
    <property type="entry name" value="Biotin_lipoyl"/>
</dbReference>
<dbReference type="PROSITE" id="PS00867">
    <property type="entry name" value="CPSASE_2"/>
    <property type="match status" value="1"/>
</dbReference>
<feature type="domain" description="Lipoyl-binding" evidence="19">
    <location>
        <begin position="1144"/>
        <end position="1219"/>
    </location>
</feature>
<dbReference type="FunFam" id="2.40.50.100:FF:000003">
    <property type="entry name" value="Acetyl-CoA carboxylase biotin carboxyl carrier protein"/>
    <property type="match status" value="1"/>
</dbReference>
<accession>A0AAX4K081</accession>
<gene>
    <name evidence="23" type="ORF">L201_006092</name>
</gene>
<dbReference type="Proteomes" id="UP001355207">
    <property type="component" value="Chromosome 8"/>
</dbReference>
<evidence type="ECO:0000256" key="4">
    <source>
        <dbReference type="ARBA" id="ARBA00013057"/>
    </source>
</evidence>
<keyword evidence="23" id="KW-0670">Pyruvate</keyword>
<dbReference type="PANTHER" id="PTHR43778:SF2">
    <property type="entry name" value="PYRUVATE CARBOXYLASE, MITOCHONDRIAL"/>
    <property type="match status" value="1"/>
</dbReference>
<feature type="modified residue" description="N6-biotinyllysine" evidence="17">
    <location>
        <position position="1185"/>
    </location>
</feature>
<dbReference type="InterPro" id="IPR005930">
    <property type="entry name" value="Pyruv_COase"/>
</dbReference>
<sequence length="1220" mass="134077">MTLDVCPENDIDQLSSQHNGSSTHQQIEAWVSHLGYDTSRPGTPSGNPSINPQTIHGLRKKQAGHSGPLKKVLVANRGEIAIRVFRTAHELAMSTVAIYSHEDRMNAHRYKSDESYLVGKGLAPVAAYLSQDDIVRIALEHEVDMIHPGYGFLSENAEFAKKVEDAGIAFIGPRPDTIDALGDKTKARTLAIKTGVPVVPGTPGPVESYDKAHDFIEKYGFPVIIKAAMGGGGRGMRVVRDQESFKESFERAVSEAKSAFGDGTVFIERFLDRPRHIEVQLLADGEGNCVHLFERDCSVQRRHQKVVEVAPAPHLDEDVRQAILSDALKLARGVNYRNAGTAEFLVDQQNRHYFIEINPRIQVEHTITEEITGIDIVAAQIQIAAGVTLEQLGLTQEHIHRRGFAIQCRITTEDPAAGFQPDTGKIEVYRSAGGNGVRLDASSGYAGAQITPHYDSLLVKCSVSGATFEVARRKMLRSLVEFRIRGVKTNIPFLIRLLTHQVFESGKTWTTFIDDTPELFKLVHSQNRAQKLLAYLGDLAVNGSSIKGQMGEPGLNTEAIIPQIRDNADSSKIVDTSVPCQNGWRNIIVNEGPEAFAKAIRNYKGCLIMDTTWRDAHQSLLATRMRTVDMANIAKETSHALQNAYSLECWGGATFDVAMRFLYEDPWDRLRTLRKLVPNIPLQALVRGANAVGYTSYPDNAIYDFSKKAVEAGLDIFRIFDSLNYLDNLKIGIDAAKKAGGVVEATICYSGDVANPKKTKYTLQYYLDLTDALVKEGIHVLGIKDMAGLLKPEAARLLIGSIRKAHPDLPIHVHSHDTAGIAAASMIACAHAGADVVDVAIDDLSGLTSQPAMGAVCGALEQTGLGTGISHENIQALNQYWSQIRKLYQCFEANVRASDSGVFDHEMPGGQYTNLQFQASQLGLGTQWLDIKKKYIEANQLCGDIIKVTPSSKTVGDFAQFMVSNNLTKEDVIEKAATLDFPASVIEFFQGYLGQPYGGFPEPLRSNIIRDKERIDQRPGLSMKPLDFKKIKGELREKFGQHITDYDIASYYMYPKVFEEYQGFVEKYGDLSVLPTRYFLGKPVVGEEMAISIEKGKILTIKLLAVGTLNEQKGTRECFFELNGETRAVVIEDTNAAIEHVSREKASSDPGSIGSPMSGVVIDVRVKEGQDVKAGDPLCVLSAMKMESVVSSPVSGKVKRVLVKENDSIAQGDLTVEITH</sequence>
<dbReference type="CDD" id="cd06850">
    <property type="entry name" value="biotinyl_domain"/>
    <property type="match status" value="1"/>
</dbReference>
<dbReference type="FunFam" id="3.30.470.20:FF:000012">
    <property type="entry name" value="Pyruvate carboxylase"/>
    <property type="match status" value="1"/>
</dbReference>
<evidence type="ECO:0000256" key="15">
    <source>
        <dbReference type="PIRSR" id="PIRSR001594-2"/>
    </source>
</evidence>
<feature type="compositionally biased region" description="Polar residues" evidence="18">
    <location>
        <begin position="12"/>
        <end position="25"/>
    </location>
</feature>
<evidence type="ECO:0000259" key="21">
    <source>
        <dbReference type="PROSITE" id="PS50979"/>
    </source>
</evidence>
<feature type="domain" description="Biotin carboxylation" evidence="21">
    <location>
        <begin position="68"/>
        <end position="518"/>
    </location>
</feature>
<dbReference type="InterPro" id="IPR011054">
    <property type="entry name" value="Rudment_hybrid_motif"/>
</dbReference>
<evidence type="ECO:0000256" key="3">
    <source>
        <dbReference type="ARBA" id="ARBA00004742"/>
    </source>
</evidence>
<dbReference type="SUPFAM" id="SSF51230">
    <property type="entry name" value="Single hybrid motif"/>
    <property type="match status" value="1"/>
</dbReference>
<keyword evidence="24" id="KW-1185">Reference proteome</keyword>
<dbReference type="InterPro" id="IPR000891">
    <property type="entry name" value="PYR_CT"/>
</dbReference>
<feature type="region of interest" description="Disordered" evidence="18">
    <location>
        <begin position="1"/>
        <end position="25"/>
    </location>
</feature>
<dbReference type="InterPro" id="IPR005479">
    <property type="entry name" value="CPAse_ATP-bd"/>
</dbReference>